<reference evidence="1 2" key="1">
    <citation type="submission" date="2018-10" db="EMBL/GenBank/DDBJ databases">
        <title>Genome assembly for a Yunnan-Guizhou Plateau 3E fish, Anabarilius grahami (Regan), and its evolutionary and genetic applications.</title>
        <authorList>
            <person name="Jiang W."/>
        </authorList>
    </citation>
    <scope>NUCLEOTIDE SEQUENCE [LARGE SCALE GENOMIC DNA]</scope>
    <source>
        <strain evidence="1">AG-KIZ</strain>
        <tissue evidence="1">Muscle</tissue>
    </source>
</reference>
<organism evidence="1 2">
    <name type="scientific">Anabarilius grahami</name>
    <name type="common">Kanglang fish</name>
    <name type="synonym">Barilius grahami</name>
    <dbReference type="NCBI Taxonomy" id="495550"/>
    <lineage>
        <taxon>Eukaryota</taxon>
        <taxon>Metazoa</taxon>
        <taxon>Chordata</taxon>
        <taxon>Craniata</taxon>
        <taxon>Vertebrata</taxon>
        <taxon>Euteleostomi</taxon>
        <taxon>Actinopterygii</taxon>
        <taxon>Neopterygii</taxon>
        <taxon>Teleostei</taxon>
        <taxon>Ostariophysi</taxon>
        <taxon>Cypriniformes</taxon>
        <taxon>Xenocyprididae</taxon>
        <taxon>Xenocypridinae</taxon>
        <taxon>Xenocypridinae incertae sedis</taxon>
        <taxon>Anabarilius</taxon>
    </lineage>
</organism>
<evidence type="ECO:0000313" key="2">
    <source>
        <dbReference type="Proteomes" id="UP000281406"/>
    </source>
</evidence>
<dbReference type="AlphaFoldDB" id="A0A3N0YJK6"/>
<dbReference type="InterPro" id="IPR036691">
    <property type="entry name" value="Endo/exonu/phosph_ase_sf"/>
</dbReference>
<sequence>MFIYDRTQLLKIQATVEAAFKNDFKGSGFIPPHLLENVPVYLCCSSPGVHRRRRGRKRGKRGGIIVKLKQASGGRELGAVIRLCSRLAVNEGDNRKIDRRFTKGRCGWIHPILPKGPAVSRTGWSRVCTRGIDLWNLRSIRCERQLIKEDASFQMALLNVHSVGNKTFMVNDFISNNKLDLLFLSETWLKVGDLTPMTELLPQGYAYFNSPRLAWSRWRAYVDF</sequence>
<dbReference type="OrthoDB" id="419189at2759"/>
<proteinExistence type="predicted"/>
<accession>A0A3N0YJK6</accession>
<dbReference type="SUPFAM" id="SSF56219">
    <property type="entry name" value="DNase I-like"/>
    <property type="match status" value="1"/>
</dbReference>
<name>A0A3N0YJK6_ANAGA</name>
<protein>
    <submittedName>
        <fullName evidence="1">Uncharacterized protein</fullName>
    </submittedName>
</protein>
<dbReference type="EMBL" id="RJVU01037554">
    <property type="protein sequence ID" value="ROL46435.1"/>
    <property type="molecule type" value="Genomic_DNA"/>
</dbReference>
<gene>
    <name evidence="1" type="ORF">DPX16_21619</name>
</gene>
<comment type="caution">
    <text evidence="1">The sequence shown here is derived from an EMBL/GenBank/DDBJ whole genome shotgun (WGS) entry which is preliminary data.</text>
</comment>
<dbReference type="Proteomes" id="UP000281406">
    <property type="component" value="Unassembled WGS sequence"/>
</dbReference>
<keyword evidence="2" id="KW-1185">Reference proteome</keyword>
<evidence type="ECO:0000313" key="1">
    <source>
        <dbReference type="EMBL" id="ROL46435.1"/>
    </source>
</evidence>